<evidence type="ECO:0000313" key="5">
    <source>
        <dbReference type="Proteomes" id="UP000001520"/>
    </source>
</evidence>
<dbReference type="HOGENOM" id="CLU_047373_4_0_0"/>
<dbReference type="EMBL" id="AP011529">
    <property type="protein sequence ID" value="BAI80255.1"/>
    <property type="molecule type" value="Genomic_DNA"/>
</dbReference>
<gene>
    <name evidence="4" type="ordered locus">DEFDS_0777</name>
</gene>
<evidence type="ECO:0008006" key="6">
    <source>
        <dbReference type="Google" id="ProtNLM"/>
    </source>
</evidence>
<dbReference type="Pfam" id="PF08338">
    <property type="entry name" value="DUF1731"/>
    <property type="match status" value="1"/>
</dbReference>
<dbReference type="PANTHER" id="PTHR11092:SF0">
    <property type="entry name" value="EPIMERASE FAMILY PROTEIN SDR39U1"/>
    <property type="match status" value="1"/>
</dbReference>
<dbReference type="InterPro" id="IPR023393">
    <property type="entry name" value="START-like_dom_sf"/>
</dbReference>
<dbReference type="InterPro" id="IPR036291">
    <property type="entry name" value="NAD(P)-bd_dom_sf"/>
</dbReference>
<comment type="similarity">
    <text evidence="1">Belongs to the NAD(P)-dependent epimerase/dehydratase family. SDR39U1 subfamily.</text>
</comment>
<accession>D3PCD2</accession>
<feature type="domain" description="NAD-dependent epimerase/dehydratase" evidence="2">
    <location>
        <begin position="165"/>
        <end position="289"/>
    </location>
</feature>
<dbReference type="Gene3D" id="3.40.50.720">
    <property type="entry name" value="NAD(P)-binding Rossmann-like Domain"/>
    <property type="match status" value="1"/>
</dbReference>
<protein>
    <recommendedName>
        <fullName evidence="6">TIGR01777 family protein</fullName>
    </recommendedName>
</protein>
<dbReference type="eggNOG" id="COG4276">
    <property type="taxonomic scope" value="Bacteria"/>
</dbReference>
<proteinExistence type="inferred from homology"/>
<dbReference type="SUPFAM" id="SSF51735">
    <property type="entry name" value="NAD(P)-binding Rossmann-fold domains"/>
    <property type="match status" value="1"/>
</dbReference>
<dbReference type="KEGG" id="ddf:DEFDS_0777"/>
<sequence>MLYYVTNMNLFVKRYIINYNIKKVFSYFTRPGILNRLIPPYKNIFVLKQEGIATDSITELQIKEFLFKLKWISKHIDYKGYEYFTDKQIKGPFKEFIHFHKFNKIDENKTELIDEIRFSLPFEPFSKPFKKYILADLDKMLNYRYQVIENDLDIEEKYKITKKNIVITGSSGVLGNYLFNYLSSLGHNVVRIRRDKKDKNSILWDLNNHYLSSCLNCADIVIHLAGEPILEGKWTEEKKKRIIESRVETTKFLAEKISKMKNPPELFISASAIGFYGNRGDETLTENSESGSGFLPIVCKKWEEATEPAMKKGVRTAILRIGVTLTPTGGALKNFLDVFRFKISPIFSKDDVWLSWISPDDIAYSIIHIIANENLSGPINIVSPNPIKMNQLIIQLKTLLNPKINLKVPEKIIKLILKEKAEEILFSSTRVYPEKLINSGFEFKYPNIDNALKHVLGFEIKE</sequence>
<dbReference type="NCBIfam" id="TIGR01777">
    <property type="entry name" value="yfcH"/>
    <property type="match status" value="1"/>
</dbReference>
<dbReference type="Proteomes" id="UP000001520">
    <property type="component" value="Chromosome"/>
</dbReference>
<dbReference type="STRING" id="639282.DEFDS_0777"/>
<dbReference type="AlphaFoldDB" id="D3PCD2"/>
<evidence type="ECO:0000259" key="2">
    <source>
        <dbReference type="Pfam" id="PF01370"/>
    </source>
</evidence>
<feature type="domain" description="DUF1731" evidence="3">
    <location>
        <begin position="408"/>
        <end position="455"/>
    </location>
</feature>
<dbReference type="InterPro" id="IPR010099">
    <property type="entry name" value="SDR39U1"/>
</dbReference>
<evidence type="ECO:0000259" key="3">
    <source>
        <dbReference type="Pfam" id="PF08338"/>
    </source>
</evidence>
<dbReference type="CDD" id="cd07820">
    <property type="entry name" value="SRPBCC_3"/>
    <property type="match status" value="1"/>
</dbReference>
<dbReference type="SUPFAM" id="SSF55961">
    <property type="entry name" value="Bet v1-like"/>
    <property type="match status" value="1"/>
</dbReference>
<dbReference type="eggNOG" id="COG1090">
    <property type="taxonomic scope" value="Bacteria"/>
</dbReference>
<evidence type="ECO:0000256" key="1">
    <source>
        <dbReference type="ARBA" id="ARBA00009353"/>
    </source>
</evidence>
<dbReference type="Pfam" id="PF01370">
    <property type="entry name" value="Epimerase"/>
    <property type="match status" value="1"/>
</dbReference>
<name>D3PCD2_DEFDS</name>
<dbReference type="InterPro" id="IPR013549">
    <property type="entry name" value="DUF1731"/>
</dbReference>
<dbReference type="InterPro" id="IPR001509">
    <property type="entry name" value="Epimerase_deHydtase"/>
</dbReference>
<dbReference type="Gene3D" id="3.30.530.20">
    <property type="match status" value="1"/>
</dbReference>
<dbReference type="OrthoDB" id="9801773at2"/>
<keyword evidence="5" id="KW-1185">Reference proteome</keyword>
<reference evidence="4 5" key="1">
    <citation type="journal article" date="2010" name="DNA Res.">
        <title>Bacterial lifestyle in a deep-sea hydrothermal vent chimney revealed by the genome sequence of the thermophilic bacterium Deferribacter desulfuricans SSM1.</title>
        <authorList>
            <person name="Takaki Y."/>
            <person name="Shimamura S."/>
            <person name="Nakagawa S."/>
            <person name="Fukuhara Y."/>
            <person name="Horikawa H."/>
            <person name="Ankai A."/>
            <person name="Harada T."/>
            <person name="Hosoyama A."/>
            <person name="Oguchi A."/>
            <person name="Fukui S."/>
            <person name="Fujita N."/>
            <person name="Takami H."/>
            <person name="Takai K."/>
        </authorList>
    </citation>
    <scope>NUCLEOTIDE SEQUENCE [LARGE SCALE GENOMIC DNA]</scope>
    <source>
        <strain evidence="5">DSM 14783 / JCM 11476 / NBRC 101012 / SSM1</strain>
    </source>
</reference>
<dbReference type="PANTHER" id="PTHR11092">
    <property type="entry name" value="SUGAR NUCLEOTIDE EPIMERASE RELATED"/>
    <property type="match status" value="1"/>
</dbReference>
<evidence type="ECO:0000313" key="4">
    <source>
        <dbReference type="EMBL" id="BAI80255.1"/>
    </source>
</evidence>
<organism evidence="4 5">
    <name type="scientific">Deferribacter desulfuricans (strain DSM 14783 / JCM 11476 / NBRC 101012 / SSM1)</name>
    <dbReference type="NCBI Taxonomy" id="639282"/>
    <lineage>
        <taxon>Bacteria</taxon>
        <taxon>Pseudomonadati</taxon>
        <taxon>Deferribacterota</taxon>
        <taxon>Deferribacteres</taxon>
        <taxon>Deferribacterales</taxon>
        <taxon>Deferribacteraceae</taxon>
        <taxon>Deferribacter</taxon>
    </lineage>
</organism>